<dbReference type="InterPro" id="IPR044726">
    <property type="entry name" value="ABCC_6TM_D2"/>
</dbReference>
<feature type="region of interest" description="Disordered" evidence="10">
    <location>
        <begin position="846"/>
        <end position="866"/>
    </location>
</feature>
<dbReference type="InterPro" id="IPR011527">
    <property type="entry name" value="ABC1_TM_dom"/>
</dbReference>
<keyword evidence="14" id="KW-1185">Reference proteome</keyword>
<keyword evidence="5" id="KW-0677">Repeat</keyword>
<name>A0A914H2V5_GLORO</name>
<dbReference type="FunFam" id="3.40.50.300:FF:000074">
    <property type="entry name" value="Multidrug resistance-associated protein 5 isoform 1"/>
    <property type="match status" value="1"/>
</dbReference>
<evidence type="ECO:0000256" key="1">
    <source>
        <dbReference type="ARBA" id="ARBA00004128"/>
    </source>
</evidence>
<evidence type="ECO:0000259" key="12">
    <source>
        <dbReference type="PROSITE" id="PS50893"/>
    </source>
</evidence>
<feature type="transmembrane region" description="Helical" evidence="11">
    <location>
        <begin position="234"/>
        <end position="252"/>
    </location>
</feature>
<evidence type="ECO:0000256" key="11">
    <source>
        <dbReference type="SAM" id="Phobius"/>
    </source>
</evidence>
<dbReference type="PROSITE" id="PS50893">
    <property type="entry name" value="ABC_TRANSPORTER_2"/>
    <property type="match status" value="2"/>
</dbReference>
<dbReference type="GO" id="GO:0140359">
    <property type="term" value="F:ABC-type transporter activity"/>
    <property type="evidence" value="ECO:0007669"/>
    <property type="project" value="InterPro"/>
</dbReference>
<dbReference type="GO" id="GO:0016887">
    <property type="term" value="F:ATP hydrolysis activity"/>
    <property type="evidence" value="ECO:0007669"/>
    <property type="project" value="InterPro"/>
</dbReference>
<dbReference type="InterPro" id="IPR003439">
    <property type="entry name" value="ABC_transporter-like_ATP-bd"/>
</dbReference>
<evidence type="ECO:0000259" key="13">
    <source>
        <dbReference type="PROSITE" id="PS50929"/>
    </source>
</evidence>
<evidence type="ECO:0000256" key="8">
    <source>
        <dbReference type="ARBA" id="ARBA00022989"/>
    </source>
</evidence>
<evidence type="ECO:0000256" key="4">
    <source>
        <dbReference type="ARBA" id="ARBA00022692"/>
    </source>
</evidence>
<feature type="region of interest" description="Disordered" evidence="10">
    <location>
        <begin position="900"/>
        <end position="934"/>
    </location>
</feature>
<feature type="region of interest" description="Disordered" evidence="10">
    <location>
        <begin position="582"/>
        <end position="603"/>
    </location>
</feature>
<dbReference type="FunFam" id="3.40.50.300:FF:000997">
    <property type="entry name" value="Multidrug resistance-associated protein 1"/>
    <property type="match status" value="1"/>
</dbReference>
<feature type="compositionally biased region" description="Low complexity" evidence="10">
    <location>
        <begin position="900"/>
        <end position="910"/>
    </location>
</feature>
<feature type="compositionally biased region" description="Basic and acidic residues" evidence="10">
    <location>
        <begin position="846"/>
        <end position="860"/>
    </location>
</feature>
<comment type="subcellular location">
    <subcellularLocation>
        <location evidence="1">Vacuole membrane</location>
        <topology evidence="1">Multi-pass membrane protein</topology>
    </subcellularLocation>
</comment>
<evidence type="ECO:0000313" key="15">
    <source>
        <dbReference type="WBParaSite" id="Gr19_v10_g13480.t1"/>
    </source>
</evidence>
<dbReference type="PANTHER" id="PTHR24223">
    <property type="entry name" value="ATP-BINDING CASSETTE SUB-FAMILY C"/>
    <property type="match status" value="1"/>
</dbReference>
<protein>
    <submittedName>
        <fullName evidence="15">Multidrug resistance-associated protein 1</fullName>
    </submittedName>
</protein>
<organism evidence="14 15">
    <name type="scientific">Globodera rostochiensis</name>
    <name type="common">Golden nematode worm</name>
    <name type="synonym">Heterodera rostochiensis</name>
    <dbReference type="NCBI Taxonomy" id="31243"/>
    <lineage>
        <taxon>Eukaryota</taxon>
        <taxon>Metazoa</taxon>
        <taxon>Ecdysozoa</taxon>
        <taxon>Nematoda</taxon>
        <taxon>Chromadorea</taxon>
        <taxon>Rhabditida</taxon>
        <taxon>Tylenchina</taxon>
        <taxon>Tylenchomorpha</taxon>
        <taxon>Tylenchoidea</taxon>
        <taxon>Heteroderidae</taxon>
        <taxon>Heteroderinae</taxon>
        <taxon>Globodera</taxon>
    </lineage>
</organism>
<feature type="transmembrane region" description="Helical" evidence="11">
    <location>
        <begin position="1125"/>
        <end position="1153"/>
    </location>
</feature>
<keyword evidence="8 11" id="KW-1133">Transmembrane helix</keyword>
<feature type="transmembrane region" description="Helical" evidence="11">
    <location>
        <begin position="1225"/>
        <end position="1243"/>
    </location>
</feature>
<feature type="compositionally biased region" description="Basic and acidic residues" evidence="10">
    <location>
        <begin position="588"/>
        <end position="598"/>
    </location>
</feature>
<evidence type="ECO:0000256" key="9">
    <source>
        <dbReference type="ARBA" id="ARBA00023136"/>
    </source>
</evidence>
<evidence type="ECO:0000256" key="6">
    <source>
        <dbReference type="ARBA" id="ARBA00022741"/>
    </source>
</evidence>
<evidence type="ECO:0000313" key="14">
    <source>
        <dbReference type="Proteomes" id="UP000887572"/>
    </source>
</evidence>
<keyword evidence="9 11" id="KW-0472">Membrane</keyword>
<dbReference type="CDD" id="cd03244">
    <property type="entry name" value="ABCC_MRP_domain2"/>
    <property type="match status" value="1"/>
</dbReference>
<dbReference type="SUPFAM" id="SSF90123">
    <property type="entry name" value="ABC transporter transmembrane region"/>
    <property type="match status" value="2"/>
</dbReference>
<feature type="transmembrane region" description="Helical" evidence="11">
    <location>
        <begin position="364"/>
        <end position="383"/>
    </location>
</feature>
<dbReference type="PANTHER" id="PTHR24223:SF443">
    <property type="entry name" value="MULTIDRUG-RESISTANCE LIKE PROTEIN 1, ISOFORM I"/>
    <property type="match status" value="1"/>
</dbReference>
<dbReference type="PROSITE" id="PS00211">
    <property type="entry name" value="ABC_TRANSPORTER_1"/>
    <property type="match status" value="1"/>
</dbReference>
<keyword evidence="3" id="KW-0813">Transport</keyword>
<proteinExistence type="inferred from homology"/>
<dbReference type="Gene3D" id="3.40.50.300">
    <property type="entry name" value="P-loop containing nucleotide triphosphate hydrolases"/>
    <property type="match status" value="2"/>
</dbReference>
<keyword evidence="6" id="KW-0547">Nucleotide-binding</keyword>
<dbReference type="PROSITE" id="PS50929">
    <property type="entry name" value="ABC_TM1F"/>
    <property type="match status" value="2"/>
</dbReference>
<dbReference type="Gene3D" id="1.20.1560.10">
    <property type="entry name" value="ABC transporter type 1, transmembrane domain"/>
    <property type="match status" value="2"/>
</dbReference>
<dbReference type="InterPro" id="IPR050173">
    <property type="entry name" value="ABC_transporter_C-like"/>
</dbReference>
<feature type="transmembrane region" description="Helical" evidence="11">
    <location>
        <begin position="334"/>
        <end position="358"/>
    </location>
</feature>
<evidence type="ECO:0000256" key="2">
    <source>
        <dbReference type="ARBA" id="ARBA00009726"/>
    </source>
</evidence>
<feature type="transmembrane region" description="Helical" evidence="11">
    <location>
        <begin position="138"/>
        <end position="158"/>
    </location>
</feature>
<feature type="transmembrane region" description="Helical" evidence="11">
    <location>
        <begin position="101"/>
        <end position="126"/>
    </location>
</feature>
<dbReference type="SUPFAM" id="SSF52540">
    <property type="entry name" value="P-loop containing nucleoside triphosphate hydrolases"/>
    <property type="match status" value="2"/>
</dbReference>
<dbReference type="CDD" id="cd18580">
    <property type="entry name" value="ABC_6TM_ABCC_D2"/>
    <property type="match status" value="1"/>
</dbReference>
<evidence type="ECO:0000256" key="7">
    <source>
        <dbReference type="ARBA" id="ARBA00022840"/>
    </source>
</evidence>
<feature type="transmembrane region" description="Helical" evidence="11">
    <location>
        <begin position="201"/>
        <end position="222"/>
    </location>
</feature>
<dbReference type="GO" id="GO:0005774">
    <property type="term" value="C:vacuolar membrane"/>
    <property type="evidence" value="ECO:0007669"/>
    <property type="project" value="UniProtKB-SubCell"/>
</dbReference>
<feature type="compositionally biased region" description="Polar residues" evidence="10">
    <location>
        <begin position="925"/>
        <end position="934"/>
    </location>
</feature>
<sequence>MNILAIFKLHFGKEEKAAEKLTDHHPRFAKMSAVGTTCALSTHVSSGTNFFPRLFYGICNFLSHPMNTSNSSFFCSTAPLPPRISSNSTFSDIVSPCLANVLLPAIPAAGSILSLMWLIFNAKVYLTGANCLPINRLIIFKGVLSVLDLFVSLFRIFFVYFVLPLPALDYRSGAIVDLIFSLFSALAYGQCVRVGFITSGFLHIVWFLRFISLLPCHVLFFVGPGLSVSQVPFALLPVLHLGISLALVLLFAKSDYSRPANYQRVVGPTGKEICPEDNASALSAVTYSYVTKMFFKGLKGVVTFEDLWELQKERQAELFSFVWRMFKCTWEWQLTSFTLSLIGVVCLNANAAFLNFIVSLVDDGYPLWVSMVTLCTLFFVDFAGKTNVRSLICCSVLEKTLKLSSAARQSYSTGEIINLVTTDLQRISYWWHILRDFVECPLMVVVPFFGLWMVLGVSTLYGFVILIMTLPLNYVISKLMNSYETKQMAIRDSRLKLVTDVLGGIKVLKLYAWEESMQQRILKLRREEVKNLLVSTHCNPRFFLRLYHHLRQCDESEPSLSVRRVVKFLNEEEQQPSHIIRGCQDNGVEGKKTRKDENGSSLGEPVVSLDRCSFTWGSSKKENPTLQLSNISLEVEAGKLIGIVGKVGSGKSSLLAAILGEMDRVDEEGSKCVVRASSIGYVPQKPWIQNKTLRGNVLFDAPFNEEKYWRVLEACAMDADLKLLVAGDKTEIGEKGINLSGGQKARVALARAVYMDAELYILDDTLSAVDAHVGAHLFERVISTQRGLLAGKTRLFALNSLSFLKYCDRIVVMDDGKIDMVGTLDELKQRAEGPFAELMKEHLEKHFEKQKSRGNSVREDDLPDESADQLEQVLEQLSGSPLSHSLLEFRRRLESSTSVSRSSLRATSSSPNGTDRKQHFARRQPLTTTSDQQPMTSAAYFHSAGQQPLQDDNLYHLNLSAAELIGRITEEEELCTGMVARRVYLDYAKAFGKWLSIGFILCLFVGCSTFQGLSSVWLAKWSSSNATSKEESAWNLGIYGGLSSVYVVSDGVSSVILSIGAYHASMIFHDKLLSSLFHSPMAFFDRTPLGRILNRLSSDIDRIDENIPFAVGYALAVFAEAFNSLIAICIVIPVLIFVVVPLLIIFLCITHFYNVASVQFRRLTTKSRSSLCSFIEDAYSGSDSIRILSAVKRFQKKCCRITDIVNESFSVEIFSNRWLQIRLDIVSDLAVFICVAVAIFLASQGVISLGSLALVIACGYQFTGYLGSIARVWRESEVQMVCVERVNQYIQNQWEPDWRVLGRDRLEEWPSHGSIRFRDFCLRYREDGALVLNGLNFEVASRERIGIVGRTGAGKSSITMALFRIVEPTSGQILIDGVDITTVGLHDLREALTIIPQDPVLFCGTLRSNLDPFDEYPDSSVWDALENSQLKETVSGLEGTLQYQLAEKGSNLSEGQRQLVCLARALLRQKTRILVLDEATAAVDTKTDSYIQQCIRTHFSHCTVLTIAHRLDTILDYDRVLLMDKGKVAEFDTPSALLANEQSKFAKMAKEAGVVQH</sequence>
<dbReference type="Pfam" id="PF00664">
    <property type="entry name" value="ABC_membrane"/>
    <property type="match status" value="2"/>
</dbReference>
<dbReference type="CDD" id="cd03250">
    <property type="entry name" value="ABCC_MRP_domain1"/>
    <property type="match status" value="1"/>
</dbReference>
<accession>A0A914H2V5</accession>
<feature type="transmembrane region" description="Helical" evidence="11">
    <location>
        <begin position="994"/>
        <end position="1018"/>
    </location>
</feature>
<dbReference type="InterPro" id="IPR017871">
    <property type="entry name" value="ABC_transporter-like_CS"/>
</dbReference>
<dbReference type="SMART" id="SM00382">
    <property type="entry name" value="AAA"/>
    <property type="match status" value="2"/>
</dbReference>
<dbReference type="InterPro" id="IPR003593">
    <property type="entry name" value="AAA+_ATPase"/>
</dbReference>
<dbReference type="InterPro" id="IPR036640">
    <property type="entry name" value="ABC1_TM_sf"/>
</dbReference>
<feature type="domain" description="ABC transmembrane type-1" evidence="13">
    <location>
        <begin position="387"/>
        <end position="533"/>
    </location>
</feature>
<feature type="transmembrane region" description="Helical" evidence="11">
    <location>
        <begin position="170"/>
        <end position="189"/>
    </location>
</feature>
<reference evidence="15" key="1">
    <citation type="submission" date="2022-11" db="UniProtKB">
        <authorList>
            <consortium name="WormBaseParasite"/>
        </authorList>
    </citation>
    <scope>IDENTIFICATION</scope>
</reference>
<dbReference type="Proteomes" id="UP000887572">
    <property type="component" value="Unplaced"/>
</dbReference>
<dbReference type="InterPro" id="IPR027417">
    <property type="entry name" value="P-loop_NTPase"/>
</dbReference>
<evidence type="ECO:0000256" key="3">
    <source>
        <dbReference type="ARBA" id="ARBA00022448"/>
    </source>
</evidence>
<keyword evidence="4 11" id="KW-0812">Transmembrane</keyword>
<feature type="domain" description="ABC transporter" evidence="12">
    <location>
        <begin position="607"/>
        <end position="840"/>
    </location>
</feature>
<dbReference type="Pfam" id="PF00005">
    <property type="entry name" value="ABC_tran"/>
    <property type="match status" value="2"/>
</dbReference>
<evidence type="ECO:0000256" key="10">
    <source>
        <dbReference type="SAM" id="MobiDB-lite"/>
    </source>
</evidence>
<evidence type="ECO:0000256" key="5">
    <source>
        <dbReference type="ARBA" id="ARBA00022737"/>
    </source>
</evidence>
<dbReference type="WBParaSite" id="Gr19_v10_g13480.t1">
    <property type="protein sequence ID" value="Gr19_v10_g13480.t1"/>
    <property type="gene ID" value="Gr19_v10_g13480"/>
</dbReference>
<dbReference type="GO" id="GO:0005524">
    <property type="term" value="F:ATP binding"/>
    <property type="evidence" value="ECO:0007669"/>
    <property type="project" value="UniProtKB-KW"/>
</dbReference>
<feature type="domain" description="ABC transporter" evidence="12">
    <location>
        <begin position="1315"/>
        <end position="1550"/>
    </location>
</feature>
<comment type="similarity">
    <text evidence="2">Belongs to the ABC transporter superfamily. ABCC family. Conjugate transporter (TC 3.A.1.208) subfamily.</text>
</comment>
<feature type="domain" description="ABC transmembrane type-1" evidence="13">
    <location>
        <begin position="999"/>
        <end position="1275"/>
    </location>
</feature>
<dbReference type="FunFam" id="1.20.1560.10:FF:000013">
    <property type="entry name" value="ABC transporter C family member 2"/>
    <property type="match status" value="1"/>
</dbReference>
<keyword evidence="7" id="KW-0067">ATP-binding</keyword>